<accession>A0A1M5IHY5</accession>
<keyword evidence="2" id="KW-1185">Reference proteome</keyword>
<sequence length="138" mass="14727">MTERTTWLVVGLALGLTAGVLGSEAWHWLDENGSRRNVDLSSFVGDPALPGGRWATDELCDDEVPCFQAVQADDLSLYRFADRDDALAVGRSFAGDAYVSGWVVVRFEPGALTADERVAFASGLDCINVGVAEGGLEC</sequence>
<gene>
    <name evidence="1" type="ORF">SAMN05444351_2080</name>
</gene>
<protein>
    <submittedName>
        <fullName evidence="1">Uncharacterized protein</fullName>
    </submittedName>
</protein>
<proteinExistence type="predicted"/>
<reference evidence="1 2" key="1">
    <citation type="submission" date="2016-11" db="EMBL/GenBank/DDBJ databases">
        <authorList>
            <person name="Jaros S."/>
            <person name="Januszkiewicz K."/>
            <person name="Wedrychowicz H."/>
        </authorList>
    </citation>
    <scope>NUCLEOTIDE SEQUENCE [LARGE SCALE GENOMIC DNA]</scope>
    <source>
        <strain evidence="1 2">DSM 45408</strain>
    </source>
</reference>
<evidence type="ECO:0000313" key="2">
    <source>
        <dbReference type="Proteomes" id="UP000184471"/>
    </source>
</evidence>
<name>A0A1M5IHY5_9ACTN</name>
<dbReference type="RefSeq" id="WP_073420072.1">
    <property type="nucleotide sequence ID" value="NZ_FQVX01000002.1"/>
</dbReference>
<dbReference type="AlphaFoldDB" id="A0A1M5IHY5"/>
<dbReference type="Proteomes" id="UP000184471">
    <property type="component" value="Unassembled WGS sequence"/>
</dbReference>
<dbReference type="OrthoDB" id="5190822at2"/>
<dbReference type="STRING" id="1070870.SAMN05444351_2080"/>
<evidence type="ECO:0000313" key="1">
    <source>
        <dbReference type="EMBL" id="SHG27875.1"/>
    </source>
</evidence>
<dbReference type="EMBL" id="FQVX01000002">
    <property type="protein sequence ID" value="SHG27875.1"/>
    <property type="molecule type" value="Genomic_DNA"/>
</dbReference>
<organism evidence="1 2">
    <name type="scientific">Geodermatophilus nigrescens</name>
    <dbReference type="NCBI Taxonomy" id="1070870"/>
    <lineage>
        <taxon>Bacteria</taxon>
        <taxon>Bacillati</taxon>
        <taxon>Actinomycetota</taxon>
        <taxon>Actinomycetes</taxon>
        <taxon>Geodermatophilales</taxon>
        <taxon>Geodermatophilaceae</taxon>
        <taxon>Geodermatophilus</taxon>
    </lineage>
</organism>